<accession>A0ACA9RDZ8</accession>
<protein>
    <submittedName>
        <fullName evidence="1">4535_t:CDS:1</fullName>
    </submittedName>
</protein>
<proteinExistence type="predicted"/>
<comment type="caution">
    <text evidence="1">The sequence shown here is derived from an EMBL/GenBank/DDBJ whole genome shotgun (WGS) entry which is preliminary data.</text>
</comment>
<keyword evidence="2" id="KW-1185">Reference proteome</keyword>
<dbReference type="EMBL" id="CAJVQC010051095">
    <property type="protein sequence ID" value="CAG8789924.1"/>
    <property type="molecule type" value="Genomic_DNA"/>
</dbReference>
<sequence>MKKSRSLQELSESTHINVIDDNQVISEEENYTESDAISNDNYYTDNATPDNE</sequence>
<name>A0ACA9RDZ8_9GLOM</name>
<reference evidence="1" key="1">
    <citation type="submission" date="2021-06" db="EMBL/GenBank/DDBJ databases">
        <authorList>
            <person name="Kallberg Y."/>
            <person name="Tangrot J."/>
            <person name="Rosling A."/>
        </authorList>
    </citation>
    <scope>NUCLEOTIDE SEQUENCE</scope>
    <source>
        <strain evidence="1">MA461A</strain>
    </source>
</reference>
<gene>
    <name evidence="1" type="ORF">RPERSI_LOCUS18959</name>
</gene>
<feature type="non-terminal residue" evidence="1">
    <location>
        <position position="52"/>
    </location>
</feature>
<organism evidence="1 2">
    <name type="scientific">Racocetra persica</name>
    <dbReference type="NCBI Taxonomy" id="160502"/>
    <lineage>
        <taxon>Eukaryota</taxon>
        <taxon>Fungi</taxon>
        <taxon>Fungi incertae sedis</taxon>
        <taxon>Mucoromycota</taxon>
        <taxon>Glomeromycotina</taxon>
        <taxon>Glomeromycetes</taxon>
        <taxon>Diversisporales</taxon>
        <taxon>Gigasporaceae</taxon>
        <taxon>Racocetra</taxon>
    </lineage>
</organism>
<evidence type="ECO:0000313" key="2">
    <source>
        <dbReference type="Proteomes" id="UP000789920"/>
    </source>
</evidence>
<evidence type="ECO:0000313" key="1">
    <source>
        <dbReference type="EMBL" id="CAG8789924.1"/>
    </source>
</evidence>
<dbReference type="Proteomes" id="UP000789920">
    <property type="component" value="Unassembled WGS sequence"/>
</dbReference>